<dbReference type="RefSeq" id="YP_009883316.1">
    <property type="nucleotide sequence ID" value="NC_049459.1"/>
</dbReference>
<dbReference type="GeneID" id="55812635"/>
<dbReference type="Proteomes" id="UP000324459">
    <property type="component" value="Segment"/>
</dbReference>
<reference evidence="1 2" key="1">
    <citation type="submission" date="2019-05" db="EMBL/GenBank/DDBJ databases">
        <title>https://www.youtube.com/watch?v=d6_9CF1ucoI.</title>
        <authorList>
            <person name="Fong K."/>
            <person name="Tremblay D."/>
            <person name="Delaquis P."/>
            <person name="Moineau S."/>
            <person name="Goodridge L."/>
            <person name="Levesque R."/>
            <person name="Wang S."/>
        </authorList>
    </citation>
    <scope>NUCLEOTIDE SEQUENCE [LARGE SCALE GENOMIC DNA]</scope>
</reference>
<evidence type="ECO:0000313" key="2">
    <source>
        <dbReference type="Proteomes" id="UP000324459"/>
    </source>
</evidence>
<dbReference type="EMBL" id="MK972711">
    <property type="protein sequence ID" value="QEI25412.1"/>
    <property type="molecule type" value="Genomic_DNA"/>
</dbReference>
<protein>
    <submittedName>
        <fullName evidence="1">Uncharacterized protein</fullName>
    </submittedName>
</protein>
<evidence type="ECO:0000313" key="1">
    <source>
        <dbReference type="EMBL" id="QEI25412.1"/>
    </source>
</evidence>
<sequence length="39" mass="4236">MATDIKKPAEAGSEPKLLLLVPDGVGRSRINSTRFHNES</sequence>
<keyword evidence="2" id="KW-1185">Reference proteome</keyword>
<accession>A0A5C0CGX7</accession>
<proteinExistence type="predicted"/>
<dbReference type="KEGG" id="vg:55812635"/>
<organism evidence="1 2">
    <name type="scientific">Salmonella phage SW9</name>
    <dbReference type="NCBI Taxonomy" id="2592223"/>
    <lineage>
        <taxon>Viruses</taxon>
        <taxon>Duplodnaviria</taxon>
        <taxon>Heunggongvirae</taxon>
        <taxon>Uroviricota</taxon>
        <taxon>Caudoviricetes</taxon>
        <taxon>Peduoviridae</taxon>
        <taxon>Eganvirus</taxon>
        <taxon>Eganvirus SW9</taxon>
    </lineage>
</organism>
<name>A0A5C0CGX7_9CAUD</name>